<evidence type="ECO:0000256" key="3">
    <source>
        <dbReference type="PROSITE-ProRule" id="PRU00221"/>
    </source>
</evidence>
<dbReference type="Gene3D" id="2.130.10.10">
    <property type="entry name" value="YVTN repeat-like/Quinoprotein amine dehydrogenase"/>
    <property type="match status" value="1"/>
</dbReference>
<dbReference type="SUPFAM" id="SSF50978">
    <property type="entry name" value="WD40 repeat-like"/>
    <property type="match status" value="1"/>
</dbReference>
<dbReference type="PANTHER" id="PTHR13720">
    <property type="entry name" value="WD-40 REPEAT PROTEIN"/>
    <property type="match status" value="1"/>
</dbReference>
<organism evidence="5 6">
    <name type="scientific">Euplotes crassus</name>
    <dbReference type="NCBI Taxonomy" id="5936"/>
    <lineage>
        <taxon>Eukaryota</taxon>
        <taxon>Sar</taxon>
        <taxon>Alveolata</taxon>
        <taxon>Ciliophora</taxon>
        <taxon>Intramacronucleata</taxon>
        <taxon>Spirotrichea</taxon>
        <taxon>Hypotrichia</taxon>
        <taxon>Euplotida</taxon>
        <taxon>Euplotidae</taxon>
        <taxon>Moneuplotes</taxon>
    </lineage>
</organism>
<accession>A0AAD1XKG1</accession>
<dbReference type="Pfam" id="PF12894">
    <property type="entry name" value="ANAPC4_WD40"/>
    <property type="match status" value="1"/>
</dbReference>
<sequence>METDTLYKDFKLVTLKGSPSYQTNNLSTNGDYFVYAYNGDPMSKLFLFDHTVLKQTKKDETVNSFQLYKEFDYIVNTNYVKKEDKWNLVVCCYKSCQIWNYNGSRLQEKLEAPESDEGSPYAFTCSSRAASDNGIEYIAIGTNKGEIFFNKEKGSTQSVFQMHDNNPITHMTFDERSKVLAVGNSNGYVVLFKAEESDDKVKLNPISHLEPPNEIPLTSLGTLFRGENLLVSCFCNGTVKIHTFEGAQVCEIGAHSRNINAVCCHPSKSIFCTVGDDCFLNVWEVIGDTTDKIEVDLRLSSKITDLMLVGVHFSGEDNSSIVAVPYDYPNLILCENVI</sequence>
<dbReference type="SMART" id="SM00320">
    <property type="entry name" value="WD40"/>
    <property type="match status" value="3"/>
</dbReference>
<dbReference type="InterPro" id="IPR036322">
    <property type="entry name" value="WD40_repeat_dom_sf"/>
</dbReference>
<gene>
    <name evidence="5" type="ORF">ECRASSUSDP1_LOCUS15676</name>
</gene>
<protein>
    <recommendedName>
        <fullName evidence="4">Anaphase-promoting complex subunit 4-like WD40 domain-containing protein</fullName>
    </recommendedName>
</protein>
<evidence type="ECO:0000259" key="4">
    <source>
        <dbReference type="Pfam" id="PF12894"/>
    </source>
</evidence>
<dbReference type="InterPro" id="IPR024977">
    <property type="entry name" value="Apc4-like_WD40_dom"/>
</dbReference>
<dbReference type="Pfam" id="PF00400">
    <property type="entry name" value="WD40"/>
    <property type="match status" value="1"/>
</dbReference>
<evidence type="ECO:0000256" key="2">
    <source>
        <dbReference type="ARBA" id="ARBA00022737"/>
    </source>
</evidence>
<keyword evidence="2" id="KW-0677">Repeat</keyword>
<proteinExistence type="predicted"/>
<dbReference type="InterPro" id="IPR001680">
    <property type="entry name" value="WD40_rpt"/>
</dbReference>
<dbReference type="InterPro" id="IPR015943">
    <property type="entry name" value="WD40/YVTN_repeat-like_dom_sf"/>
</dbReference>
<dbReference type="InterPro" id="IPR050630">
    <property type="entry name" value="WD_repeat_EMAP"/>
</dbReference>
<keyword evidence="6" id="KW-1185">Reference proteome</keyword>
<dbReference type="EMBL" id="CAMPGE010015716">
    <property type="protein sequence ID" value="CAI2374324.1"/>
    <property type="molecule type" value="Genomic_DNA"/>
</dbReference>
<feature type="repeat" description="WD" evidence="3">
    <location>
        <begin position="252"/>
        <end position="285"/>
    </location>
</feature>
<dbReference type="PROSITE" id="PS50082">
    <property type="entry name" value="WD_REPEATS_2"/>
    <property type="match status" value="1"/>
</dbReference>
<evidence type="ECO:0000313" key="5">
    <source>
        <dbReference type="EMBL" id="CAI2374324.1"/>
    </source>
</evidence>
<name>A0AAD1XKG1_EUPCR</name>
<comment type="caution">
    <text evidence="5">The sequence shown here is derived from an EMBL/GenBank/DDBJ whole genome shotgun (WGS) entry which is preliminary data.</text>
</comment>
<evidence type="ECO:0000256" key="1">
    <source>
        <dbReference type="ARBA" id="ARBA00022574"/>
    </source>
</evidence>
<dbReference type="AlphaFoldDB" id="A0AAD1XKG1"/>
<feature type="domain" description="Anaphase-promoting complex subunit 4-like WD40" evidence="4">
    <location>
        <begin position="137"/>
        <end position="197"/>
    </location>
</feature>
<keyword evidence="1 3" id="KW-0853">WD repeat</keyword>
<evidence type="ECO:0000313" key="6">
    <source>
        <dbReference type="Proteomes" id="UP001295684"/>
    </source>
</evidence>
<dbReference type="Proteomes" id="UP001295684">
    <property type="component" value="Unassembled WGS sequence"/>
</dbReference>
<dbReference type="PANTHER" id="PTHR13720:SF33">
    <property type="entry name" value="HELP DOMAIN-CONTAINING PROTEIN"/>
    <property type="match status" value="1"/>
</dbReference>
<reference evidence="5" key="1">
    <citation type="submission" date="2023-07" db="EMBL/GenBank/DDBJ databases">
        <authorList>
            <consortium name="AG Swart"/>
            <person name="Singh M."/>
            <person name="Singh A."/>
            <person name="Seah K."/>
            <person name="Emmerich C."/>
        </authorList>
    </citation>
    <scope>NUCLEOTIDE SEQUENCE</scope>
    <source>
        <strain evidence="5">DP1</strain>
    </source>
</reference>